<organism evidence="5 6">
    <name type="scientific">Dryococelus australis</name>
    <dbReference type="NCBI Taxonomy" id="614101"/>
    <lineage>
        <taxon>Eukaryota</taxon>
        <taxon>Metazoa</taxon>
        <taxon>Ecdysozoa</taxon>
        <taxon>Arthropoda</taxon>
        <taxon>Hexapoda</taxon>
        <taxon>Insecta</taxon>
        <taxon>Pterygota</taxon>
        <taxon>Neoptera</taxon>
        <taxon>Polyneoptera</taxon>
        <taxon>Phasmatodea</taxon>
        <taxon>Verophasmatodea</taxon>
        <taxon>Anareolatae</taxon>
        <taxon>Phasmatidae</taxon>
        <taxon>Eurycanthinae</taxon>
        <taxon>Dryococelus</taxon>
    </lineage>
</organism>
<comment type="caution">
    <text evidence="5">The sequence shown here is derived from an EMBL/GenBank/DDBJ whole genome shotgun (WGS) entry which is preliminary data.</text>
</comment>
<dbReference type="InterPro" id="IPR050274">
    <property type="entry name" value="Nuclear_hormone_rcpt_NR2"/>
</dbReference>
<feature type="region of interest" description="Disordered" evidence="4">
    <location>
        <begin position="636"/>
        <end position="660"/>
    </location>
</feature>
<keyword evidence="1" id="KW-0805">Transcription regulation</keyword>
<dbReference type="SUPFAM" id="SSF48508">
    <property type="entry name" value="Nuclear receptor ligand-binding domain"/>
    <property type="match status" value="1"/>
</dbReference>
<evidence type="ECO:0000313" key="5">
    <source>
        <dbReference type="EMBL" id="KAJ8869282.1"/>
    </source>
</evidence>
<dbReference type="InterPro" id="IPR035500">
    <property type="entry name" value="NHR-like_dom_sf"/>
</dbReference>
<dbReference type="Proteomes" id="UP001159363">
    <property type="component" value="Chromosome 13"/>
</dbReference>
<evidence type="ECO:0000256" key="4">
    <source>
        <dbReference type="SAM" id="MobiDB-lite"/>
    </source>
</evidence>
<feature type="compositionally biased region" description="Basic and acidic residues" evidence="4">
    <location>
        <begin position="636"/>
        <end position="648"/>
    </location>
</feature>
<name>A0ABQ9GAT8_9NEOP</name>
<keyword evidence="2" id="KW-0804">Transcription</keyword>
<evidence type="ECO:0000256" key="2">
    <source>
        <dbReference type="ARBA" id="ARBA00023163"/>
    </source>
</evidence>
<accession>A0ABQ9GAT8</accession>
<evidence type="ECO:0000256" key="3">
    <source>
        <dbReference type="ARBA" id="ARBA00023170"/>
    </source>
</evidence>
<dbReference type="EMBL" id="JARBHB010000014">
    <property type="protein sequence ID" value="KAJ8869282.1"/>
    <property type="molecule type" value="Genomic_DNA"/>
</dbReference>
<protein>
    <submittedName>
        <fullName evidence="5">Uncharacterized protein</fullName>
    </submittedName>
</protein>
<dbReference type="Gene3D" id="1.10.565.10">
    <property type="entry name" value="Retinoid X Receptor"/>
    <property type="match status" value="1"/>
</dbReference>
<sequence length="1093" mass="121722">MYVKGLIVIGSLMKQTNGQESNEDCKYADRILKYSLNVNIFARNRWAERCAIQRDDVLQGRLGGAGGGVEPSGASALGREVKACQWESPPAAEVNCWLAAVMVVGEDDLGEGDKLYFKHTYISFVFTIVSQFIRHAQLNSEPITDLQGNKRRIQRHLVRGKTGYTCLLEKAFLNLTEPLRIRTHRHCSYVIRVQTVNTCQEVSWFEMLFSYDARSPFIVMMGFLTTQRHIHEAVEPVALPFVNAQISALFEYPSFCLKLGKTMVRTTSSAAAVDQWIENQNVVRGGSVDITTIKCGRGDSVSRAPINGPAVAQCLEQISSEAAVIQCLVQQISGAAVAQRLEHPKVGPRRLSGKSNSLVGPRKPPLDCSSWQSVGFDAWRHSRHFPRGTSRLADNNIAWLWVFRDEVQLRPDETFFVSTSGRFMRSRLAGAGETGDPRENTPTRGIVRHDSHMLKSESNPVGNRTRFALVGGESSNHFSRRGNRCHGGRAVSLLTSRQGQLGSIPSRVVFRFSQVGIVSEVAADKGVFSGVSRFSPPCILTGGVCCGGQLLLLQESWKELFLLHLAQWSIPWDLSALFGCSKARDRLPQDDVTNYEIKTIQVTRHCTHSIKASYEFVRSSSGEVWVAVNNEIARADEGETRNPADQQHRPARFPLNKHPRVTPPGSNVALLGARRRGGGGVDALAATVTTTSHEKHFAPTFFMQEIMGRFRQLSPDGSECGCMKAVILFTPVALSNVDTALAANEDKRQLMCVYSMQIYCVFRSIHEKSVAPPIGCSRANPLHLQGKEIMQGGHASQQRGIRRPWPAIGAITTSLDVLIVKTITKKRLGKTASDNRSPRFPLFVLHPAPRVTTNVSRLVATAAVLQVRRALVRPSRRDRITVSNGLDKQEVWLSCWPRKHDITKADKIYQCSVRQERAPRTIDTSRWGGVPLYSEVWIMVHIQTRFWRLSASRQNRDSLPITTRHHSATAMLPIPDRRSHLLCDAQVIMADVRDAGMIDPALIAAWIWYWWTQMYPQLPRHVPEWCTATPVSRSETNLPAAKVNPSLLNKCVFLPVPTAPNTDTQCTQNVSSGEQCTLVTLLPRPYSVSCSYE</sequence>
<evidence type="ECO:0000313" key="6">
    <source>
        <dbReference type="Proteomes" id="UP001159363"/>
    </source>
</evidence>
<feature type="compositionally biased region" description="Basic residues" evidence="4">
    <location>
        <begin position="649"/>
        <end position="660"/>
    </location>
</feature>
<reference evidence="5 6" key="1">
    <citation type="submission" date="2023-02" db="EMBL/GenBank/DDBJ databases">
        <title>LHISI_Scaffold_Assembly.</title>
        <authorList>
            <person name="Stuart O.P."/>
            <person name="Cleave R."/>
            <person name="Magrath M.J.L."/>
            <person name="Mikheyev A.S."/>
        </authorList>
    </citation>
    <scope>NUCLEOTIDE SEQUENCE [LARGE SCALE GENOMIC DNA]</scope>
    <source>
        <strain evidence="5">Daus_M_001</strain>
        <tissue evidence="5">Leg muscle</tissue>
    </source>
</reference>
<dbReference type="PANTHER" id="PTHR24083">
    <property type="entry name" value="NUCLEAR HORMONE RECEPTOR"/>
    <property type="match status" value="1"/>
</dbReference>
<keyword evidence="6" id="KW-1185">Reference proteome</keyword>
<proteinExistence type="predicted"/>
<keyword evidence="3" id="KW-0675">Receptor</keyword>
<gene>
    <name evidence="5" type="ORF">PR048_030854</name>
</gene>
<evidence type="ECO:0000256" key="1">
    <source>
        <dbReference type="ARBA" id="ARBA00023015"/>
    </source>
</evidence>